<dbReference type="GeneID" id="18931927"/>
<dbReference type="InParanoid" id="F4RKE4"/>
<proteinExistence type="predicted"/>
<keyword evidence="3" id="KW-1185">Reference proteome</keyword>
<dbReference type="Proteomes" id="UP000001072">
    <property type="component" value="Unassembled WGS sequence"/>
</dbReference>
<feature type="region of interest" description="Disordered" evidence="1">
    <location>
        <begin position="44"/>
        <end position="70"/>
    </location>
</feature>
<dbReference type="KEGG" id="mlr:MELLADRAFT_71778"/>
<dbReference type="AlphaFoldDB" id="F4RKE4"/>
<accession>F4RKE4</accession>
<feature type="compositionally biased region" description="Low complexity" evidence="1">
    <location>
        <begin position="59"/>
        <end position="70"/>
    </location>
</feature>
<sequence>MSHSSEEHDAVTTALTKQAYEIVTQAKTRPSWVGFEEALKEKTEPVLAYPVPPHPQPESPSSSSSSSRAE</sequence>
<evidence type="ECO:0000256" key="1">
    <source>
        <dbReference type="SAM" id="MobiDB-lite"/>
    </source>
</evidence>
<dbReference type="RefSeq" id="XP_007409523.1">
    <property type="nucleotide sequence ID" value="XM_007409461.1"/>
</dbReference>
<dbReference type="VEuPathDB" id="FungiDB:MELLADRAFT_71778"/>
<evidence type="ECO:0000313" key="2">
    <source>
        <dbReference type="EMBL" id="EGG07081.1"/>
    </source>
</evidence>
<protein>
    <submittedName>
        <fullName evidence="2">Uncharacterized protein</fullName>
    </submittedName>
</protein>
<organism evidence="3">
    <name type="scientific">Melampsora larici-populina (strain 98AG31 / pathotype 3-4-7)</name>
    <name type="common">Poplar leaf rust fungus</name>
    <dbReference type="NCBI Taxonomy" id="747676"/>
    <lineage>
        <taxon>Eukaryota</taxon>
        <taxon>Fungi</taxon>
        <taxon>Dikarya</taxon>
        <taxon>Basidiomycota</taxon>
        <taxon>Pucciniomycotina</taxon>
        <taxon>Pucciniomycetes</taxon>
        <taxon>Pucciniales</taxon>
        <taxon>Melampsoraceae</taxon>
        <taxon>Melampsora</taxon>
    </lineage>
</organism>
<dbReference type="OrthoDB" id="10378715at2759"/>
<reference evidence="3" key="1">
    <citation type="journal article" date="2011" name="Proc. Natl. Acad. Sci. U.S.A.">
        <title>Obligate biotrophy features unraveled by the genomic analysis of rust fungi.</title>
        <authorList>
            <person name="Duplessis S."/>
            <person name="Cuomo C.A."/>
            <person name="Lin Y.-C."/>
            <person name="Aerts A."/>
            <person name="Tisserant E."/>
            <person name="Veneault-Fourrey C."/>
            <person name="Joly D.L."/>
            <person name="Hacquard S."/>
            <person name="Amselem J."/>
            <person name="Cantarel B.L."/>
            <person name="Chiu R."/>
            <person name="Coutinho P.M."/>
            <person name="Feau N."/>
            <person name="Field M."/>
            <person name="Frey P."/>
            <person name="Gelhaye E."/>
            <person name="Goldberg J."/>
            <person name="Grabherr M.G."/>
            <person name="Kodira C.D."/>
            <person name="Kohler A."/>
            <person name="Kuees U."/>
            <person name="Lindquist E.A."/>
            <person name="Lucas S.M."/>
            <person name="Mago R."/>
            <person name="Mauceli E."/>
            <person name="Morin E."/>
            <person name="Murat C."/>
            <person name="Pangilinan J.L."/>
            <person name="Park R."/>
            <person name="Pearson M."/>
            <person name="Quesneville H."/>
            <person name="Rouhier N."/>
            <person name="Sakthikumar S."/>
            <person name="Salamov A.A."/>
            <person name="Schmutz J."/>
            <person name="Selles B."/>
            <person name="Shapiro H."/>
            <person name="Tanguay P."/>
            <person name="Tuskan G.A."/>
            <person name="Henrissat B."/>
            <person name="Van de Peer Y."/>
            <person name="Rouze P."/>
            <person name="Ellis J.G."/>
            <person name="Dodds P.N."/>
            <person name="Schein J.E."/>
            <person name="Zhong S."/>
            <person name="Hamelin R.C."/>
            <person name="Grigoriev I.V."/>
            <person name="Szabo L.J."/>
            <person name="Martin F."/>
        </authorList>
    </citation>
    <scope>NUCLEOTIDE SEQUENCE [LARGE SCALE GENOMIC DNA]</scope>
    <source>
        <strain evidence="3">98AG31 / pathotype 3-4-7</strain>
    </source>
</reference>
<dbReference type="EMBL" id="GL883105">
    <property type="protein sequence ID" value="EGG07081.1"/>
    <property type="molecule type" value="Genomic_DNA"/>
</dbReference>
<name>F4RKE4_MELLP</name>
<evidence type="ECO:0000313" key="3">
    <source>
        <dbReference type="Proteomes" id="UP000001072"/>
    </source>
</evidence>
<dbReference type="HOGENOM" id="CLU_2758301_0_0_1"/>
<gene>
    <name evidence="2" type="ORF">MELLADRAFT_71778</name>
</gene>